<dbReference type="Proteomes" id="UP001432027">
    <property type="component" value="Unassembled WGS sequence"/>
</dbReference>
<gene>
    <name evidence="1" type="ORF">PENTCL1PPCAC_11660</name>
</gene>
<feature type="non-terminal residue" evidence="1">
    <location>
        <position position="1"/>
    </location>
</feature>
<name>A0AAV5T324_9BILA</name>
<keyword evidence="2" id="KW-1185">Reference proteome</keyword>
<accession>A0AAV5T324</accession>
<dbReference type="AlphaFoldDB" id="A0AAV5T324"/>
<reference evidence="1" key="1">
    <citation type="submission" date="2023-10" db="EMBL/GenBank/DDBJ databases">
        <title>Genome assembly of Pristionchus species.</title>
        <authorList>
            <person name="Yoshida K."/>
            <person name="Sommer R.J."/>
        </authorList>
    </citation>
    <scope>NUCLEOTIDE SEQUENCE</scope>
    <source>
        <strain evidence="1">RS0144</strain>
    </source>
</reference>
<dbReference type="EMBL" id="BTSX01000003">
    <property type="protein sequence ID" value="GMS89485.1"/>
    <property type="molecule type" value="Genomic_DNA"/>
</dbReference>
<organism evidence="1 2">
    <name type="scientific">Pristionchus entomophagus</name>
    <dbReference type="NCBI Taxonomy" id="358040"/>
    <lineage>
        <taxon>Eukaryota</taxon>
        <taxon>Metazoa</taxon>
        <taxon>Ecdysozoa</taxon>
        <taxon>Nematoda</taxon>
        <taxon>Chromadorea</taxon>
        <taxon>Rhabditida</taxon>
        <taxon>Rhabditina</taxon>
        <taxon>Diplogasteromorpha</taxon>
        <taxon>Diplogasteroidea</taxon>
        <taxon>Neodiplogasteridae</taxon>
        <taxon>Pristionchus</taxon>
    </lineage>
</organism>
<evidence type="ECO:0000313" key="2">
    <source>
        <dbReference type="Proteomes" id="UP001432027"/>
    </source>
</evidence>
<comment type="caution">
    <text evidence="1">The sequence shown here is derived from an EMBL/GenBank/DDBJ whole genome shotgun (WGS) entry which is preliminary data.</text>
</comment>
<proteinExistence type="predicted"/>
<evidence type="ECO:0000313" key="1">
    <source>
        <dbReference type="EMBL" id="GMS89485.1"/>
    </source>
</evidence>
<protein>
    <submittedName>
        <fullName evidence="1">Uncharacterized protein</fullName>
    </submittedName>
</protein>
<sequence>GKRQFNGFSPISILLTVSFCHQGHLFTAHFSSSLRISSRFSLSIPFRMNDPCPINSPFQWTHPRITEVFLLLSTYKLVLVSEESHRFKLGEKGEEEVERRRERRERGERLPYLSSLRSLVLSIHLNKYYANPM</sequence>